<gene>
    <name evidence="1" type="ORF">F8M41_014627</name>
</gene>
<comment type="caution">
    <text evidence="1">The sequence shown here is derived from an EMBL/GenBank/DDBJ whole genome shotgun (WGS) entry which is preliminary data.</text>
</comment>
<dbReference type="AlphaFoldDB" id="A0A8H4B3N2"/>
<accession>A0A8H4B3N2</accession>
<dbReference type="EMBL" id="WTPW01000031">
    <property type="protein sequence ID" value="KAF0556897.1"/>
    <property type="molecule type" value="Genomic_DNA"/>
</dbReference>
<organism evidence="1 2">
    <name type="scientific">Gigaspora margarita</name>
    <dbReference type="NCBI Taxonomy" id="4874"/>
    <lineage>
        <taxon>Eukaryota</taxon>
        <taxon>Fungi</taxon>
        <taxon>Fungi incertae sedis</taxon>
        <taxon>Mucoromycota</taxon>
        <taxon>Glomeromycotina</taxon>
        <taxon>Glomeromycetes</taxon>
        <taxon>Diversisporales</taxon>
        <taxon>Gigasporaceae</taxon>
        <taxon>Gigaspora</taxon>
    </lineage>
</organism>
<protein>
    <submittedName>
        <fullName evidence="1">Uncharacterized protein</fullName>
    </submittedName>
</protein>
<keyword evidence="2" id="KW-1185">Reference proteome</keyword>
<evidence type="ECO:0000313" key="1">
    <source>
        <dbReference type="EMBL" id="KAF0556897.1"/>
    </source>
</evidence>
<reference evidence="1 2" key="1">
    <citation type="journal article" date="2019" name="Environ. Microbiol.">
        <title>At the nexus of three kingdoms: the genome of the mycorrhizal fungus Gigaspora margarita provides insights into plant, endobacterial and fungal interactions.</title>
        <authorList>
            <person name="Venice F."/>
            <person name="Ghignone S."/>
            <person name="Salvioli di Fossalunga A."/>
            <person name="Amselem J."/>
            <person name="Novero M."/>
            <person name="Xianan X."/>
            <person name="Sedzielewska Toro K."/>
            <person name="Morin E."/>
            <person name="Lipzen A."/>
            <person name="Grigoriev I.V."/>
            <person name="Henrissat B."/>
            <person name="Martin F.M."/>
            <person name="Bonfante P."/>
        </authorList>
    </citation>
    <scope>NUCLEOTIDE SEQUENCE [LARGE SCALE GENOMIC DNA]</scope>
    <source>
        <strain evidence="1 2">BEG34</strain>
    </source>
</reference>
<name>A0A8H4B3N2_GIGMA</name>
<proteinExistence type="predicted"/>
<evidence type="ECO:0000313" key="2">
    <source>
        <dbReference type="Proteomes" id="UP000439903"/>
    </source>
</evidence>
<dbReference type="Proteomes" id="UP000439903">
    <property type="component" value="Unassembled WGS sequence"/>
</dbReference>
<dbReference type="OrthoDB" id="10426189at2759"/>
<sequence>MCRKFGNNQRKVHEVCEYKGQRTQEDEVDFEDNVRMMCIERINNKGVESIERNGAIMTCKMDVDKEKIDKSKRKNVMVNSVNDGICEMNDENFENSPEPENELNKGIETAKPEVGDVSEDKGKDANVAEAADEVGENGTVSDLLCSYWLCRRGTGILKLWGEVSGDLIDVMGKSIALGICGVGEYLNDTPVQRHYKASDLTI</sequence>